<keyword evidence="1" id="KW-1185">Reference proteome</keyword>
<gene>
    <name evidence="2" type="primary">LOC142178927</name>
</gene>
<dbReference type="RefSeq" id="XP_075104845.1">
    <property type="nucleotide sequence ID" value="XM_075248744.1"/>
</dbReference>
<evidence type="ECO:0000313" key="1">
    <source>
        <dbReference type="Proteomes" id="UP000790787"/>
    </source>
</evidence>
<accession>A0AC58U5T8</accession>
<evidence type="ECO:0000313" key="2">
    <source>
        <dbReference type="RefSeq" id="XP_075104845.1"/>
    </source>
</evidence>
<reference evidence="2" key="1">
    <citation type="submission" date="2025-08" db="UniProtKB">
        <authorList>
            <consortium name="RefSeq"/>
        </authorList>
    </citation>
    <scope>IDENTIFICATION</scope>
    <source>
        <tissue evidence="2">Leaf</tissue>
    </source>
</reference>
<sequence>MDTLVENSQSAFVLGRVITANIILSHELVKGYGRKGVSPRCMIKLDMQKAYDSLEWVFLEQVLHSLNFPDRFVKWILSCICSVSYSIMINGKPTKPFGAKKGLRQGDPISPYLFVLAMEYLTRLLKTLRQKPDFNYHPRYAKLNIIPDMIN</sequence>
<name>A0AC58U5T8_TOBAC</name>
<dbReference type="Proteomes" id="UP000790787">
    <property type="component" value="Unplaced"/>
</dbReference>
<protein>
    <submittedName>
        <fullName evidence="2">Secreted RxLR effector protein 78-like</fullName>
    </submittedName>
</protein>
<proteinExistence type="predicted"/>
<organism evidence="1 2">
    <name type="scientific">Nicotiana tabacum</name>
    <name type="common">Common tobacco</name>
    <dbReference type="NCBI Taxonomy" id="4097"/>
    <lineage>
        <taxon>Eukaryota</taxon>
        <taxon>Viridiplantae</taxon>
        <taxon>Streptophyta</taxon>
        <taxon>Embryophyta</taxon>
        <taxon>Tracheophyta</taxon>
        <taxon>Spermatophyta</taxon>
        <taxon>Magnoliopsida</taxon>
        <taxon>eudicotyledons</taxon>
        <taxon>Gunneridae</taxon>
        <taxon>Pentapetalae</taxon>
        <taxon>asterids</taxon>
        <taxon>lamiids</taxon>
        <taxon>Solanales</taxon>
        <taxon>Solanaceae</taxon>
        <taxon>Nicotianoideae</taxon>
        <taxon>Nicotianeae</taxon>
        <taxon>Nicotiana</taxon>
    </lineage>
</organism>